<comment type="subunit">
    <text evidence="7">Homohexamer; trimer of dimers.</text>
</comment>
<dbReference type="GO" id="GO:0061799">
    <property type="term" value="F:cyclic pyranopterin monophosphate synthase activity"/>
    <property type="evidence" value="ECO:0007669"/>
    <property type="project" value="UniProtKB-UniRule"/>
</dbReference>
<dbReference type="RefSeq" id="WP_094549764.1">
    <property type="nucleotide sequence ID" value="NZ_MQWB01000001.1"/>
</dbReference>
<evidence type="ECO:0000256" key="2">
    <source>
        <dbReference type="ARBA" id="ARBA00005046"/>
    </source>
</evidence>
<keyword evidence="5 7" id="KW-0456">Lyase</keyword>
<evidence type="ECO:0000256" key="5">
    <source>
        <dbReference type="ARBA" id="ARBA00023239"/>
    </source>
</evidence>
<dbReference type="NCBIfam" id="TIGR00581">
    <property type="entry name" value="moaC"/>
    <property type="match status" value="1"/>
</dbReference>
<name>A0A259U1I4_9BACT</name>
<dbReference type="InterPro" id="IPR023045">
    <property type="entry name" value="MoaC"/>
</dbReference>
<comment type="caution">
    <text evidence="9">The sequence shown here is derived from an EMBL/GenBank/DDBJ whole genome shotgun (WGS) entry which is preliminary data.</text>
</comment>
<feature type="binding site" evidence="7">
    <location>
        <begin position="85"/>
        <end position="87"/>
    </location>
    <ligand>
        <name>substrate</name>
    </ligand>
</feature>
<dbReference type="InterPro" id="IPR002820">
    <property type="entry name" value="Mopterin_CF_biosynth-C_dom"/>
</dbReference>
<protein>
    <recommendedName>
        <fullName evidence="3 7">Cyclic pyranopterin monophosphate synthase</fullName>
        <ecNumber evidence="3 7">4.6.1.17</ecNumber>
    </recommendedName>
    <alternativeName>
        <fullName evidence="7">Molybdenum cofactor biosynthesis protein C</fullName>
    </alternativeName>
</protein>
<dbReference type="Proteomes" id="UP000216446">
    <property type="component" value="Unassembled WGS sequence"/>
</dbReference>
<dbReference type="GO" id="GO:0006777">
    <property type="term" value="P:Mo-molybdopterin cofactor biosynthetic process"/>
    <property type="evidence" value="ECO:0007669"/>
    <property type="project" value="UniProtKB-UniRule"/>
</dbReference>
<keyword evidence="4 7" id="KW-0501">Molybdenum cofactor biosynthesis</keyword>
<dbReference type="OrthoDB" id="9794429at2"/>
<feature type="binding site" evidence="7">
    <location>
        <begin position="123"/>
        <end position="124"/>
    </location>
    <ligand>
        <name>substrate</name>
    </ligand>
</feature>
<keyword evidence="10" id="KW-1185">Reference proteome</keyword>
<dbReference type="InParanoid" id="A0A259U1I4"/>
<sequence>MTDLDSPPHHASGLSHLDEQGRARMVDISAKTATSRTAVATGQVRLGERAFVAVRDQQIQKGDVLTVAQIAGVLGAKQASRLLPLCHDVLLQNVEIAFELNEAESAIDIRAITKTEGATGVEMEAMTAVSIAALTVYDMCKSVSKDIEIGSMRLLAKSGGRSGDYRRTN</sequence>
<evidence type="ECO:0000256" key="3">
    <source>
        <dbReference type="ARBA" id="ARBA00012575"/>
    </source>
</evidence>
<dbReference type="CDD" id="cd01420">
    <property type="entry name" value="MoaC_PE"/>
    <property type="match status" value="1"/>
</dbReference>
<comment type="catalytic activity">
    <reaction evidence="1 7">
        <text>(8S)-3',8-cyclo-7,8-dihydroguanosine 5'-triphosphate = cyclic pyranopterin phosphate + diphosphate</text>
        <dbReference type="Rhea" id="RHEA:49580"/>
        <dbReference type="ChEBI" id="CHEBI:33019"/>
        <dbReference type="ChEBI" id="CHEBI:59648"/>
        <dbReference type="ChEBI" id="CHEBI:131766"/>
        <dbReference type="EC" id="4.6.1.17"/>
    </reaction>
</comment>
<feature type="domain" description="Molybdopterin cofactor biosynthesis C (MoaC)" evidence="8">
    <location>
        <begin position="25"/>
        <end position="160"/>
    </location>
</feature>
<dbReference type="UniPathway" id="UPA00344"/>
<dbReference type="NCBIfam" id="NF006870">
    <property type="entry name" value="PRK09364.1"/>
    <property type="match status" value="1"/>
</dbReference>
<comment type="pathway">
    <text evidence="2 7">Cofactor biosynthesis; molybdopterin biosynthesis.</text>
</comment>
<gene>
    <name evidence="7" type="primary">moaC</name>
    <name evidence="9" type="ORF">BSZ36_13395</name>
</gene>
<evidence type="ECO:0000256" key="4">
    <source>
        <dbReference type="ARBA" id="ARBA00023150"/>
    </source>
</evidence>
<dbReference type="FunCoup" id="A0A259U1I4">
    <property type="interactions" value="324"/>
</dbReference>
<proteinExistence type="inferred from homology"/>
<dbReference type="HAMAP" id="MF_01224_B">
    <property type="entry name" value="MoaC_B"/>
    <property type="match status" value="1"/>
</dbReference>
<accession>A0A259U1I4</accession>
<dbReference type="EC" id="4.6.1.17" evidence="3 7"/>
<dbReference type="PANTHER" id="PTHR22960">
    <property type="entry name" value="MOLYBDOPTERIN COFACTOR SYNTHESIS PROTEIN A"/>
    <property type="match status" value="1"/>
</dbReference>
<dbReference type="Pfam" id="PF01967">
    <property type="entry name" value="MoaC"/>
    <property type="match status" value="1"/>
</dbReference>
<comment type="similarity">
    <text evidence="7">Belongs to the MoaC family.</text>
</comment>
<feature type="active site" evidence="7">
    <location>
        <position position="138"/>
    </location>
</feature>
<evidence type="ECO:0000256" key="6">
    <source>
        <dbReference type="ARBA" id="ARBA00055087"/>
    </source>
</evidence>
<dbReference type="Gene3D" id="3.30.70.640">
    <property type="entry name" value="Molybdopterin cofactor biosynthesis C (MoaC) domain"/>
    <property type="match status" value="1"/>
</dbReference>
<evidence type="ECO:0000259" key="8">
    <source>
        <dbReference type="Pfam" id="PF01967"/>
    </source>
</evidence>
<organism evidence="9 10">
    <name type="scientific">Rubricoccus marinus</name>
    <dbReference type="NCBI Taxonomy" id="716817"/>
    <lineage>
        <taxon>Bacteria</taxon>
        <taxon>Pseudomonadati</taxon>
        <taxon>Rhodothermota</taxon>
        <taxon>Rhodothermia</taxon>
        <taxon>Rhodothermales</taxon>
        <taxon>Rubricoccaceae</taxon>
        <taxon>Rubricoccus</taxon>
    </lineage>
</organism>
<dbReference type="SUPFAM" id="SSF55040">
    <property type="entry name" value="Molybdenum cofactor biosynthesis protein C, MoaC"/>
    <property type="match status" value="1"/>
</dbReference>
<dbReference type="InterPro" id="IPR036522">
    <property type="entry name" value="MoaC_sf"/>
</dbReference>
<evidence type="ECO:0000256" key="7">
    <source>
        <dbReference type="HAMAP-Rule" id="MF_01224"/>
    </source>
</evidence>
<evidence type="ECO:0000313" key="9">
    <source>
        <dbReference type="EMBL" id="OZC03893.1"/>
    </source>
</evidence>
<dbReference type="InterPro" id="IPR050105">
    <property type="entry name" value="MoCo_biosynth_MoaA/MoaC"/>
</dbReference>
<dbReference type="AlphaFoldDB" id="A0A259U1I4"/>
<dbReference type="InterPro" id="IPR047594">
    <property type="entry name" value="MoaC_bact/euk"/>
</dbReference>
<reference evidence="9 10" key="1">
    <citation type="submission" date="2016-11" db="EMBL/GenBank/DDBJ databases">
        <title>Study of marine rhodopsin-containing bacteria.</title>
        <authorList>
            <person name="Yoshizawa S."/>
            <person name="Kumagai Y."/>
            <person name="Kogure K."/>
        </authorList>
    </citation>
    <scope>NUCLEOTIDE SEQUENCE [LARGE SCALE GENOMIC DNA]</scope>
    <source>
        <strain evidence="9 10">SG-29</strain>
    </source>
</reference>
<dbReference type="PANTHER" id="PTHR22960:SF29">
    <property type="entry name" value="CYCLIC PYRANOPTERIN MONOPHOSPHATE SYNTHASE"/>
    <property type="match status" value="1"/>
</dbReference>
<evidence type="ECO:0000313" key="10">
    <source>
        <dbReference type="Proteomes" id="UP000216446"/>
    </source>
</evidence>
<dbReference type="EMBL" id="MQWB01000001">
    <property type="protein sequence ID" value="OZC03893.1"/>
    <property type="molecule type" value="Genomic_DNA"/>
</dbReference>
<comment type="function">
    <text evidence="6 7">Catalyzes the conversion of (8S)-3',8-cyclo-7,8-dihydroguanosine 5'-triphosphate to cyclic pyranopterin monophosphate (cPMP).</text>
</comment>
<evidence type="ECO:0000256" key="1">
    <source>
        <dbReference type="ARBA" id="ARBA00001637"/>
    </source>
</evidence>